<evidence type="ECO:0000256" key="2">
    <source>
        <dbReference type="ARBA" id="ARBA00007868"/>
    </source>
</evidence>
<comment type="pathway">
    <text evidence="11">Glycolipid biosynthesis; lipid IV(A) biosynthesis; lipid IV(A) from (3R)-3-hydroxytetradecanoyl-[acyl-carrier-protein] and UDP-N-acetyl-alpha-D-glucosamine: step 5/6.</text>
</comment>
<evidence type="ECO:0000256" key="10">
    <source>
        <dbReference type="ARBA" id="ARBA00048975"/>
    </source>
</evidence>
<evidence type="ECO:0000256" key="4">
    <source>
        <dbReference type="ARBA" id="ARBA00020902"/>
    </source>
</evidence>
<organism evidence="12 13">
    <name type="scientific">Candidatus Providencia siddallii</name>
    <dbReference type="NCBI Taxonomy" id="1715285"/>
    <lineage>
        <taxon>Bacteria</taxon>
        <taxon>Pseudomonadati</taxon>
        <taxon>Pseudomonadota</taxon>
        <taxon>Gammaproteobacteria</taxon>
        <taxon>Enterobacterales</taxon>
        <taxon>Morganellaceae</taxon>
        <taxon>Providencia</taxon>
    </lineage>
</organism>
<protein>
    <recommendedName>
        <fullName evidence="4 11">Lipid-A-disaccharide synthase</fullName>
        <ecNumber evidence="3 11">2.4.1.182</ecNumber>
    </recommendedName>
</protein>
<name>A0ABM9NNW3_9GAMM</name>
<dbReference type="NCBIfam" id="TIGR00215">
    <property type="entry name" value="lpxB"/>
    <property type="match status" value="1"/>
</dbReference>
<reference evidence="12" key="1">
    <citation type="submission" date="2024-04" db="EMBL/GenBank/DDBJ databases">
        <authorList>
            <person name="Manzano-Marin A."/>
            <person name="Manzano-Marin A."/>
            <person name="Alejandro Manzano Marin A."/>
        </authorList>
    </citation>
    <scope>NUCLEOTIDE SEQUENCE [LARGE SCALE GENOMIC DNA]</scope>
    <source>
        <strain evidence="12">TABTEA</strain>
    </source>
</reference>
<dbReference type="Pfam" id="PF02684">
    <property type="entry name" value="LpxB"/>
    <property type="match status" value="1"/>
</dbReference>
<comment type="similarity">
    <text evidence="2 11">Belongs to the LpxB family.</text>
</comment>
<dbReference type="HAMAP" id="MF_00392">
    <property type="entry name" value="LpxB"/>
    <property type="match status" value="1"/>
</dbReference>
<keyword evidence="9 11" id="KW-0443">Lipid metabolism</keyword>
<sequence>MINNRKINIGIIAGEISGDILGARLIKNFKKKNPNIHFIGIAGPLMKKEGCKALYGIEILSIIGIIEILKYLPKLILIRKNIIKQFIKNKIDIFIGIDSPDFNLNIEMQLKSKGIKTIHYISPSIWAWRKKRIIKIKKATDLILVFLPFEKKIYDEFNIPCCFIGHTMADKIPLIPNKQKTRLRLNIPEKAKCLAILPGSRYSEIKKLSNIFLKTAKILKKYFKDLYIIVPTANEKCRQQFELIKQKNFPDVFITILNGQSIDAMISADVTLLASGTASLECMLAKCPMVVCYKMNFFTFLFAKILIKTPYISLPNLLAKKEIIKEFLQKECQPNKLSNQLIQLLNNEKYCKILKKNFLKLHKTIRHNADEKAVNEILKLIKI</sequence>
<comment type="function">
    <text evidence="1 11">Condensation of UDP-2,3-diacylglucosamine and 2,3-diacylglucosamine-1-phosphate to form lipid A disaccharide, a precursor of lipid A, a phosphorylated glycolipid that anchors the lipopolysaccharide to the outer membrane of the cell.</text>
</comment>
<keyword evidence="8 11" id="KW-0808">Transferase</keyword>
<evidence type="ECO:0000256" key="7">
    <source>
        <dbReference type="ARBA" id="ARBA00022676"/>
    </source>
</evidence>
<evidence type="ECO:0000256" key="1">
    <source>
        <dbReference type="ARBA" id="ARBA00002056"/>
    </source>
</evidence>
<dbReference type="InterPro" id="IPR003835">
    <property type="entry name" value="Glyco_trans_19"/>
</dbReference>
<evidence type="ECO:0000313" key="12">
    <source>
        <dbReference type="EMBL" id="CAL1329167.1"/>
    </source>
</evidence>
<evidence type="ECO:0000313" key="13">
    <source>
        <dbReference type="Proteomes" id="UP001497533"/>
    </source>
</evidence>
<dbReference type="RefSeq" id="WP_341765214.1">
    <property type="nucleotide sequence ID" value="NZ_OZ034688.1"/>
</dbReference>
<keyword evidence="7 11" id="KW-0328">Glycosyltransferase</keyword>
<dbReference type="GO" id="GO:0008915">
    <property type="term" value="F:lipid-A-disaccharide synthase activity"/>
    <property type="evidence" value="ECO:0007669"/>
    <property type="project" value="UniProtKB-EC"/>
</dbReference>
<dbReference type="Proteomes" id="UP001497533">
    <property type="component" value="Chromosome"/>
</dbReference>
<keyword evidence="13" id="KW-1185">Reference proteome</keyword>
<evidence type="ECO:0000256" key="9">
    <source>
        <dbReference type="ARBA" id="ARBA00023098"/>
    </source>
</evidence>
<dbReference type="CDD" id="cd01635">
    <property type="entry name" value="Glycosyltransferase_GTB-type"/>
    <property type="match status" value="1"/>
</dbReference>
<dbReference type="EC" id="2.4.1.182" evidence="3 11"/>
<evidence type="ECO:0000256" key="8">
    <source>
        <dbReference type="ARBA" id="ARBA00022679"/>
    </source>
</evidence>
<comment type="catalytic activity">
    <reaction evidence="10 11">
        <text>a lipid X + a UDP-2-N,3-O-bis[(3R)-3-hydroxyacyl]-alpha-D-glucosamine = a lipid A disaccharide + UDP + H(+)</text>
        <dbReference type="Rhea" id="RHEA:67828"/>
        <dbReference type="ChEBI" id="CHEBI:15378"/>
        <dbReference type="ChEBI" id="CHEBI:58223"/>
        <dbReference type="ChEBI" id="CHEBI:137748"/>
        <dbReference type="ChEBI" id="CHEBI:176338"/>
        <dbReference type="ChEBI" id="CHEBI:176343"/>
        <dbReference type="EC" id="2.4.1.182"/>
    </reaction>
</comment>
<evidence type="ECO:0000256" key="5">
    <source>
        <dbReference type="ARBA" id="ARBA00022516"/>
    </source>
</evidence>
<proteinExistence type="inferred from homology"/>
<gene>
    <name evidence="11 12" type="primary">lpxB</name>
    <name evidence="12" type="ORF">PRHACTZTBTEA_242</name>
</gene>
<evidence type="ECO:0000256" key="3">
    <source>
        <dbReference type="ARBA" id="ARBA00012687"/>
    </source>
</evidence>
<evidence type="ECO:0000256" key="6">
    <source>
        <dbReference type="ARBA" id="ARBA00022556"/>
    </source>
</evidence>
<dbReference type="EMBL" id="OZ034688">
    <property type="protein sequence ID" value="CAL1329167.1"/>
    <property type="molecule type" value="Genomic_DNA"/>
</dbReference>
<dbReference type="PANTHER" id="PTHR30372">
    <property type="entry name" value="LIPID-A-DISACCHARIDE SYNTHASE"/>
    <property type="match status" value="1"/>
</dbReference>
<keyword evidence="5 11" id="KW-0444">Lipid biosynthesis</keyword>
<comment type="catalytic activity">
    <reaction evidence="11">
        <text>2-N,3-O-bis[(3R)-3-hydroxytetradecanoyl]-alpha-D-glucosaminyl 1-phosphate + UDP-2-N,3-O-bis[(3R)-3-hydroxytetradecanoyl]-alpha-D-glucosamine = lipid A disaccharide (E. coli) + UDP + H(+)</text>
        <dbReference type="Rhea" id="RHEA:22668"/>
        <dbReference type="ChEBI" id="CHEBI:15378"/>
        <dbReference type="ChEBI" id="CHEBI:57957"/>
        <dbReference type="ChEBI" id="CHEBI:58223"/>
        <dbReference type="ChEBI" id="CHEBI:58466"/>
        <dbReference type="ChEBI" id="CHEBI:78847"/>
    </reaction>
</comment>
<dbReference type="SUPFAM" id="SSF53756">
    <property type="entry name" value="UDP-Glycosyltransferase/glycogen phosphorylase"/>
    <property type="match status" value="1"/>
</dbReference>
<keyword evidence="6 11" id="KW-0441">Lipid A biosynthesis</keyword>
<evidence type="ECO:0000256" key="11">
    <source>
        <dbReference type="HAMAP-Rule" id="MF_00392"/>
    </source>
</evidence>
<dbReference type="PANTHER" id="PTHR30372:SF4">
    <property type="entry name" value="LIPID-A-DISACCHARIDE SYNTHASE, MITOCHONDRIAL-RELATED"/>
    <property type="match status" value="1"/>
</dbReference>
<accession>A0ABM9NNW3</accession>